<gene>
    <name evidence="1" type="ORF">DFR37_102590</name>
</gene>
<comment type="caution">
    <text evidence="1">The sequence shown here is derived from an EMBL/GenBank/DDBJ whole genome shotgun (WGS) entry which is preliminary data.</text>
</comment>
<proteinExistence type="predicted"/>
<accession>A0A366HHR0</accession>
<dbReference type="AlphaFoldDB" id="A0A366HHR0"/>
<evidence type="ECO:0000313" key="2">
    <source>
        <dbReference type="Proteomes" id="UP000253628"/>
    </source>
</evidence>
<evidence type="ECO:0000313" key="1">
    <source>
        <dbReference type="EMBL" id="RBP42204.1"/>
    </source>
</evidence>
<sequence>MRRHRWNLTDDQYSNLMQYLEMFPVLKAL</sequence>
<name>A0A366HHR0_9BURK</name>
<dbReference type="Proteomes" id="UP000253628">
    <property type="component" value="Unassembled WGS sequence"/>
</dbReference>
<organism evidence="1 2">
    <name type="scientific">Eoetvoesiella caeni</name>
    <dbReference type="NCBI Taxonomy" id="645616"/>
    <lineage>
        <taxon>Bacteria</taxon>
        <taxon>Pseudomonadati</taxon>
        <taxon>Pseudomonadota</taxon>
        <taxon>Betaproteobacteria</taxon>
        <taxon>Burkholderiales</taxon>
        <taxon>Alcaligenaceae</taxon>
        <taxon>Eoetvoesiella</taxon>
    </lineage>
</organism>
<feature type="non-terminal residue" evidence="1">
    <location>
        <position position="29"/>
    </location>
</feature>
<reference evidence="1 2" key="1">
    <citation type="submission" date="2018-06" db="EMBL/GenBank/DDBJ databases">
        <title>Genomic Encyclopedia of Type Strains, Phase IV (KMG-IV): sequencing the most valuable type-strain genomes for metagenomic binning, comparative biology and taxonomic classification.</title>
        <authorList>
            <person name="Goeker M."/>
        </authorList>
    </citation>
    <scope>NUCLEOTIDE SEQUENCE [LARGE SCALE GENOMIC DNA]</scope>
    <source>
        <strain evidence="1 2">DSM 25520</strain>
    </source>
</reference>
<dbReference type="EMBL" id="QNRQ01000002">
    <property type="protein sequence ID" value="RBP42204.1"/>
    <property type="molecule type" value="Genomic_DNA"/>
</dbReference>
<protein>
    <submittedName>
        <fullName evidence="1">Uncharacterized protein</fullName>
    </submittedName>
</protein>
<keyword evidence="2" id="KW-1185">Reference proteome</keyword>